<protein>
    <submittedName>
        <fullName evidence="1">Uncharacterized protein</fullName>
    </submittedName>
</protein>
<dbReference type="AlphaFoldDB" id="A0A1W2M325"/>
<dbReference type="RefSeq" id="WP_063276395.1">
    <property type="nucleotide sequence ID" value="NZ_LQMT02000006.1"/>
</dbReference>
<dbReference type="Proteomes" id="UP000076660">
    <property type="component" value="Unassembled WGS sequence"/>
</dbReference>
<evidence type="ECO:0000313" key="2">
    <source>
        <dbReference type="Proteomes" id="UP000076660"/>
    </source>
</evidence>
<comment type="caution">
    <text evidence="1">The sequence shown here is derived from an EMBL/GenBank/DDBJ whole genome shotgun (WGS) entry which is preliminary data.</text>
</comment>
<dbReference type="EMBL" id="LQMT02000006">
    <property type="protein sequence ID" value="ONF73940.1"/>
    <property type="molecule type" value="Genomic_DNA"/>
</dbReference>
<proteinExistence type="predicted"/>
<name>A0A1W2M325_9PSEU</name>
<reference evidence="1 2" key="1">
    <citation type="submission" date="2016-12" db="EMBL/GenBank/DDBJ databases">
        <title>Amycolatopsis keratiniphila subsp. keratiniphila genome sequencing and assembly.</title>
        <authorList>
            <person name="Mayilraj S."/>
            <person name="Kaur N."/>
        </authorList>
    </citation>
    <scope>NUCLEOTIDE SEQUENCE [LARGE SCALE GENOMIC DNA]</scope>
    <source>
        <strain evidence="1 2">DSM 44409</strain>
    </source>
</reference>
<evidence type="ECO:0000313" key="1">
    <source>
        <dbReference type="EMBL" id="ONF73940.1"/>
    </source>
</evidence>
<dbReference type="OrthoDB" id="9952892at2"/>
<gene>
    <name evidence="1" type="ORF">AVR91_0204205</name>
</gene>
<organism evidence="1 2">
    <name type="scientific">Amycolatopsis keratiniphila subsp. keratiniphila</name>
    <dbReference type="NCBI Taxonomy" id="227715"/>
    <lineage>
        <taxon>Bacteria</taxon>
        <taxon>Bacillati</taxon>
        <taxon>Actinomycetota</taxon>
        <taxon>Actinomycetes</taxon>
        <taxon>Pseudonocardiales</taxon>
        <taxon>Pseudonocardiaceae</taxon>
        <taxon>Amycolatopsis</taxon>
        <taxon>Amycolatopsis japonica group</taxon>
    </lineage>
</organism>
<sequence length="136" mass="15319">MNQPTPVSKPPLLFVADELLDLDDSARSGFAVTVPCLDIGDGHVSVWPRFRVKTNPQGYALSMTLDLRAWCITVHGQEADLTLPMECHTQQAGQKAAETFRAHLLQNYVAAQDPEAVRQWCRWWVQNSDPYARVIE</sequence>
<accession>A0A1W2M325</accession>